<sequence>MKKKTKIIIVSLVLLIIAVLFVPVPTGAYKDGGTRTYTALTYKVVRWKVLVDAENTYEKTSVFWYPDNFKSYEELWDKEKEGGL</sequence>
<organism evidence="1 2">
    <name type="scientific">Ruminococcus flavefaciens</name>
    <dbReference type="NCBI Taxonomy" id="1265"/>
    <lineage>
        <taxon>Bacteria</taxon>
        <taxon>Bacillati</taxon>
        <taxon>Bacillota</taxon>
        <taxon>Clostridia</taxon>
        <taxon>Eubacteriales</taxon>
        <taxon>Oscillospiraceae</taxon>
        <taxon>Ruminococcus</taxon>
    </lineage>
</organism>
<dbReference type="AlphaFoldDB" id="A0A1M7I313"/>
<name>A0A1M7I313_RUMFL</name>
<evidence type="ECO:0000313" key="1">
    <source>
        <dbReference type="EMBL" id="SHM35048.1"/>
    </source>
</evidence>
<dbReference type="Proteomes" id="UP000184394">
    <property type="component" value="Unassembled WGS sequence"/>
</dbReference>
<dbReference type="RefSeq" id="WP_072949492.1">
    <property type="nucleotide sequence ID" value="NZ_FRCT01000003.1"/>
</dbReference>
<dbReference type="OrthoDB" id="9811267at2"/>
<evidence type="ECO:0000313" key="2">
    <source>
        <dbReference type="Proteomes" id="UP000184394"/>
    </source>
</evidence>
<reference evidence="1 2" key="1">
    <citation type="submission" date="2016-11" db="EMBL/GenBank/DDBJ databases">
        <authorList>
            <person name="Jaros S."/>
            <person name="Januszkiewicz K."/>
            <person name="Wedrychowicz H."/>
        </authorList>
    </citation>
    <scope>NUCLEOTIDE SEQUENCE [LARGE SCALE GENOMIC DNA]</scope>
    <source>
        <strain evidence="1 2">Y1</strain>
    </source>
</reference>
<protein>
    <submittedName>
        <fullName evidence="1">Uncharacterized protein</fullName>
    </submittedName>
</protein>
<proteinExistence type="predicted"/>
<accession>A0A1M7I313</accession>
<gene>
    <name evidence="1" type="ORF">SAMN04487860_103253</name>
</gene>
<dbReference type="EMBL" id="FRCT01000003">
    <property type="protein sequence ID" value="SHM35048.1"/>
    <property type="molecule type" value="Genomic_DNA"/>
</dbReference>